<comment type="caution">
    <text evidence="1">The sequence shown here is derived from an EMBL/GenBank/DDBJ whole genome shotgun (WGS) entry which is preliminary data.</text>
</comment>
<evidence type="ECO:0000313" key="1">
    <source>
        <dbReference type="EMBL" id="KAK9928933.1"/>
    </source>
</evidence>
<keyword evidence="2" id="KW-1185">Reference proteome</keyword>
<accession>A0AAW1WYX6</accession>
<proteinExistence type="predicted"/>
<dbReference type="Proteomes" id="UP001457282">
    <property type="component" value="Unassembled WGS sequence"/>
</dbReference>
<name>A0AAW1WYX6_RUBAR</name>
<dbReference type="EMBL" id="JBEDUW010000005">
    <property type="protein sequence ID" value="KAK9928933.1"/>
    <property type="molecule type" value="Genomic_DNA"/>
</dbReference>
<evidence type="ECO:0000313" key="2">
    <source>
        <dbReference type="Proteomes" id="UP001457282"/>
    </source>
</evidence>
<protein>
    <submittedName>
        <fullName evidence="1">Uncharacterized protein</fullName>
    </submittedName>
</protein>
<sequence>MATSKGNRSAWLGDVGSGLPSLHVSFLFFLQQLAAVVLGMDGIDGVDLELERAVAVLIEKDTSLLVVVEEWVSEIGCLVDGRGSMN</sequence>
<gene>
    <name evidence="1" type="ORF">M0R45_026048</name>
</gene>
<reference evidence="1 2" key="1">
    <citation type="journal article" date="2023" name="G3 (Bethesda)">
        <title>A chromosome-length genome assembly and annotation of blackberry (Rubus argutus, cv. 'Hillquist').</title>
        <authorList>
            <person name="Bruna T."/>
            <person name="Aryal R."/>
            <person name="Dudchenko O."/>
            <person name="Sargent D.J."/>
            <person name="Mead D."/>
            <person name="Buti M."/>
            <person name="Cavallini A."/>
            <person name="Hytonen T."/>
            <person name="Andres J."/>
            <person name="Pham M."/>
            <person name="Weisz D."/>
            <person name="Mascagni F."/>
            <person name="Usai G."/>
            <person name="Natali L."/>
            <person name="Bassil N."/>
            <person name="Fernandez G.E."/>
            <person name="Lomsadze A."/>
            <person name="Armour M."/>
            <person name="Olukolu B."/>
            <person name="Poorten T."/>
            <person name="Britton C."/>
            <person name="Davik J."/>
            <person name="Ashrafi H."/>
            <person name="Aiden E.L."/>
            <person name="Borodovsky M."/>
            <person name="Worthington M."/>
        </authorList>
    </citation>
    <scope>NUCLEOTIDE SEQUENCE [LARGE SCALE GENOMIC DNA]</scope>
    <source>
        <strain evidence="1">PI 553951</strain>
    </source>
</reference>
<dbReference type="AlphaFoldDB" id="A0AAW1WYX6"/>
<organism evidence="1 2">
    <name type="scientific">Rubus argutus</name>
    <name type="common">Southern blackberry</name>
    <dbReference type="NCBI Taxonomy" id="59490"/>
    <lineage>
        <taxon>Eukaryota</taxon>
        <taxon>Viridiplantae</taxon>
        <taxon>Streptophyta</taxon>
        <taxon>Embryophyta</taxon>
        <taxon>Tracheophyta</taxon>
        <taxon>Spermatophyta</taxon>
        <taxon>Magnoliopsida</taxon>
        <taxon>eudicotyledons</taxon>
        <taxon>Gunneridae</taxon>
        <taxon>Pentapetalae</taxon>
        <taxon>rosids</taxon>
        <taxon>fabids</taxon>
        <taxon>Rosales</taxon>
        <taxon>Rosaceae</taxon>
        <taxon>Rosoideae</taxon>
        <taxon>Rosoideae incertae sedis</taxon>
        <taxon>Rubus</taxon>
    </lineage>
</organism>